<dbReference type="Proteomes" id="UP001211907">
    <property type="component" value="Unassembled WGS sequence"/>
</dbReference>
<evidence type="ECO:0000313" key="1">
    <source>
        <dbReference type="EMBL" id="KAJ3087806.1"/>
    </source>
</evidence>
<accession>A0AAD5XBM4</accession>
<dbReference type="AlphaFoldDB" id="A0AAD5XBM4"/>
<evidence type="ECO:0000313" key="2">
    <source>
        <dbReference type="Proteomes" id="UP001211907"/>
    </source>
</evidence>
<dbReference type="EMBL" id="JADGJH010003980">
    <property type="protein sequence ID" value="KAJ3087806.1"/>
    <property type="molecule type" value="Genomic_DNA"/>
</dbReference>
<name>A0AAD5XBM4_9FUNG</name>
<sequence>MMYNMLHADSRCLTLLAKAIVKVQSSKSLVSKEVQSEADALEAYKVLDDENLPISLVVHPPKDKHLQVKQLLTFIGPTAATAKTDVKPRSYNQLSLDGLSDYVIDSIKKIKFNHFKSLSMYMNLADALQVLMVNLQHYEEKCVCTKEECYPVIHERTGIAKSTYCSYILFYKFMTDYPQFFHTLLTYNQIKQNQLAICSWFSEQDITLPATDFTSMQYWQQSLDASDGVSHFTK</sequence>
<reference evidence="1" key="1">
    <citation type="submission" date="2020-05" db="EMBL/GenBank/DDBJ databases">
        <title>Phylogenomic resolution of chytrid fungi.</title>
        <authorList>
            <person name="Stajich J.E."/>
            <person name="Amses K."/>
            <person name="Simmons R."/>
            <person name="Seto K."/>
            <person name="Myers J."/>
            <person name="Bonds A."/>
            <person name="Quandt C.A."/>
            <person name="Barry K."/>
            <person name="Liu P."/>
            <person name="Grigoriev I."/>
            <person name="Longcore J.E."/>
            <person name="James T.Y."/>
        </authorList>
    </citation>
    <scope>NUCLEOTIDE SEQUENCE</scope>
    <source>
        <strain evidence="1">JEL0513</strain>
    </source>
</reference>
<comment type="caution">
    <text evidence="1">The sequence shown here is derived from an EMBL/GenBank/DDBJ whole genome shotgun (WGS) entry which is preliminary data.</text>
</comment>
<organism evidence="1 2">
    <name type="scientific">Physocladia obscura</name>
    <dbReference type="NCBI Taxonomy" id="109957"/>
    <lineage>
        <taxon>Eukaryota</taxon>
        <taxon>Fungi</taxon>
        <taxon>Fungi incertae sedis</taxon>
        <taxon>Chytridiomycota</taxon>
        <taxon>Chytridiomycota incertae sedis</taxon>
        <taxon>Chytridiomycetes</taxon>
        <taxon>Chytridiales</taxon>
        <taxon>Chytriomycetaceae</taxon>
        <taxon>Physocladia</taxon>
    </lineage>
</organism>
<keyword evidence="2" id="KW-1185">Reference proteome</keyword>
<protein>
    <submittedName>
        <fullName evidence="1">Uncharacterized protein</fullName>
    </submittedName>
</protein>
<proteinExistence type="predicted"/>
<gene>
    <name evidence="1" type="ORF">HK100_008232</name>
</gene>